<dbReference type="Proteomes" id="UP000030700">
    <property type="component" value="Unassembled WGS sequence"/>
</dbReference>
<protein>
    <submittedName>
        <fullName evidence="1">Uncharacterized protein</fullName>
    </submittedName>
</protein>
<dbReference type="EMBL" id="DF820459">
    <property type="protein sequence ID" value="GAK53331.1"/>
    <property type="molecule type" value="Genomic_DNA"/>
</dbReference>
<dbReference type="AlphaFoldDB" id="A0A0S6W5D2"/>
<dbReference type="HOGENOM" id="CLU_154570_4_2_0"/>
<organism evidence="1">
    <name type="scientific">Candidatus Moduliflexus flocculans</name>
    <dbReference type="NCBI Taxonomy" id="1499966"/>
    <lineage>
        <taxon>Bacteria</taxon>
        <taxon>Candidatus Moduliflexota</taxon>
        <taxon>Candidatus Moduliflexia</taxon>
        <taxon>Candidatus Moduliflexales</taxon>
        <taxon>Candidatus Moduliflexaceae</taxon>
    </lineage>
</organism>
<evidence type="ECO:0000313" key="2">
    <source>
        <dbReference type="Proteomes" id="UP000030700"/>
    </source>
</evidence>
<sequence length="87" mass="9908">MSVLHVEFDLPMTALMQTDIDRRNISAEIKRMVALFLYEHQQISLGKACELGGMSYWEFADANRRLGISQPYSSEDLTDDLARLKGV</sequence>
<reference evidence="1" key="1">
    <citation type="journal article" date="2015" name="PeerJ">
        <title>First genomic representation of candidate bacterial phylum KSB3 points to enhanced environmental sensing as a trigger of wastewater bulking.</title>
        <authorList>
            <person name="Sekiguchi Y."/>
            <person name="Ohashi A."/>
            <person name="Parks D.H."/>
            <person name="Yamauchi T."/>
            <person name="Tyson G.W."/>
            <person name="Hugenholtz P."/>
        </authorList>
    </citation>
    <scope>NUCLEOTIDE SEQUENCE [LARGE SCALE GENOMIC DNA]</scope>
</reference>
<name>A0A0S6W5D2_9BACT</name>
<evidence type="ECO:0000313" key="1">
    <source>
        <dbReference type="EMBL" id="GAK53331.1"/>
    </source>
</evidence>
<proteinExistence type="predicted"/>
<accession>A0A0S6W5D2</accession>
<keyword evidence="2" id="KW-1185">Reference proteome</keyword>
<dbReference type="InterPro" id="IPR005368">
    <property type="entry name" value="UPF0175"/>
</dbReference>
<dbReference type="STRING" id="1499966.U14_04596"/>
<dbReference type="Pfam" id="PF03683">
    <property type="entry name" value="UPF0175"/>
    <property type="match status" value="1"/>
</dbReference>
<gene>
    <name evidence="1" type="ORF">U14_04596</name>
</gene>